<accession>A0AAD4MHH9</accession>
<gene>
    <name evidence="1" type="ORF">DdX_21317</name>
</gene>
<evidence type="ECO:0000313" key="2">
    <source>
        <dbReference type="Proteomes" id="UP001201812"/>
    </source>
</evidence>
<keyword evidence="2" id="KW-1185">Reference proteome</keyword>
<protein>
    <submittedName>
        <fullName evidence="1">Uncharacterized protein</fullName>
    </submittedName>
</protein>
<sequence length="263" mass="28675">MRPSIYCASNPGPKARIKSSALFSSGHEHNHPSNYDANCLLLARLQQPLVSDIIKVDNDAIIGSQLTSQAKQLATYQLFTGSMQYFAKNASIVNIDNQQLGFMHDSYLNPLSSCNKNPETENILSTLDLNYMPNLLTYSQFGADVCRNQVYSSTDIDMGNTLYPTYSNGNTDVGDDSGKSTDMANLDGRCFTQQCNSHLQAGISPLIFALTAAKNHLSVTVVIMLVHTEAILIATSGFILGRSRTSAVNVHMQVLIAAAYEHT</sequence>
<comment type="caution">
    <text evidence="1">The sequence shown here is derived from an EMBL/GenBank/DDBJ whole genome shotgun (WGS) entry which is preliminary data.</text>
</comment>
<dbReference type="AlphaFoldDB" id="A0AAD4MHH9"/>
<reference evidence="1" key="1">
    <citation type="submission" date="2022-01" db="EMBL/GenBank/DDBJ databases">
        <title>Genome Sequence Resource for Two Populations of Ditylenchus destructor, the Migratory Endoparasitic Phytonematode.</title>
        <authorList>
            <person name="Zhang H."/>
            <person name="Lin R."/>
            <person name="Xie B."/>
        </authorList>
    </citation>
    <scope>NUCLEOTIDE SEQUENCE</scope>
    <source>
        <strain evidence="1">BazhouSP</strain>
    </source>
</reference>
<organism evidence="1 2">
    <name type="scientific">Ditylenchus destructor</name>
    <dbReference type="NCBI Taxonomy" id="166010"/>
    <lineage>
        <taxon>Eukaryota</taxon>
        <taxon>Metazoa</taxon>
        <taxon>Ecdysozoa</taxon>
        <taxon>Nematoda</taxon>
        <taxon>Chromadorea</taxon>
        <taxon>Rhabditida</taxon>
        <taxon>Tylenchina</taxon>
        <taxon>Tylenchomorpha</taxon>
        <taxon>Sphaerularioidea</taxon>
        <taxon>Anguinidae</taxon>
        <taxon>Anguininae</taxon>
        <taxon>Ditylenchus</taxon>
    </lineage>
</organism>
<proteinExistence type="predicted"/>
<evidence type="ECO:0000313" key="1">
    <source>
        <dbReference type="EMBL" id="KAI1692329.1"/>
    </source>
</evidence>
<name>A0AAD4MHH9_9BILA</name>
<dbReference type="EMBL" id="JAKKPZ010000781">
    <property type="protein sequence ID" value="KAI1692329.1"/>
    <property type="molecule type" value="Genomic_DNA"/>
</dbReference>
<dbReference type="Proteomes" id="UP001201812">
    <property type="component" value="Unassembled WGS sequence"/>
</dbReference>